<sequence length="84" mass="9222">MPDQKSVEPDVVVGARVRVRRDADTTAQGVVIEDFAELTVSGESLGRDWAPVHRWAVALDDGRLVFVDDSELDVDTEARRADGD</sequence>
<dbReference type="RefSeq" id="WP_255970618.1">
    <property type="nucleotide sequence ID" value="NZ_JANFQF010000013.1"/>
</dbReference>
<organism evidence="1 2">
    <name type="scientific">Rhodococcus tibetensis</name>
    <dbReference type="NCBI Taxonomy" id="2965064"/>
    <lineage>
        <taxon>Bacteria</taxon>
        <taxon>Bacillati</taxon>
        <taxon>Actinomycetota</taxon>
        <taxon>Actinomycetes</taxon>
        <taxon>Mycobacteriales</taxon>
        <taxon>Nocardiaceae</taxon>
        <taxon>Rhodococcus</taxon>
    </lineage>
</organism>
<dbReference type="Proteomes" id="UP001524501">
    <property type="component" value="Unassembled WGS sequence"/>
</dbReference>
<reference evidence="1 2" key="1">
    <citation type="submission" date="2022-07" db="EMBL/GenBank/DDBJ databases">
        <title>Degradation activity of malathion, p-nitrophenol and potential low-temperature adaptation strategy of Rhodococcus sp. FXJ9.536.</title>
        <authorList>
            <person name="Huang J."/>
            <person name="Huang Y."/>
        </authorList>
    </citation>
    <scope>NUCLEOTIDE SEQUENCE [LARGE SCALE GENOMIC DNA]</scope>
    <source>
        <strain evidence="1 2">FXJ9.536</strain>
    </source>
</reference>
<protein>
    <submittedName>
        <fullName evidence="1">Uncharacterized protein</fullName>
    </submittedName>
</protein>
<gene>
    <name evidence="1" type="ORF">NOF53_16480</name>
</gene>
<keyword evidence="2" id="KW-1185">Reference proteome</keyword>
<name>A0ABT1QEQ8_9NOCA</name>
<proteinExistence type="predicted"/>
<evidence type="ECO:0000313" key="2">
    <source>
        <dbReference type="Proteomes" id="UP001524501"/>
    </source>
</evidence>
<comment type="caution">
    <text evidence="1">The sequence shown here is derived from an EMBL/GenBank/DDBJ whole genome shotgun (WGS) entry which is preliminary data.</text>
</comment>
<accession>A0ABT1QEQ8</accession>
<dbReference type="EMBL" id="JANFQF010000013">
    <property type="protein sequence ID" value="MCQ4120746.1"/>
    <property type="molecule type" value="Genomic_DNA"/>
</dbReference>
<evidence type="ECO:0000313" key="1">
    <source>
        <dbReference type="EMBL" id="MCQ4120746.1"/>
    </source>
</evidence>